<accession>A0A9D7HMG7</accession>
<organism evidence="1 2">
    <name type="scientific">Candidatus Methylophosphatis roskildensis</name>
    <dbReference type="NCBI Taxonomy" id="2899263"/>
    <lineage>
        <taxon>Bacteria</taxon>
        <taxon>Pseudomonadati</taxon>
        <taxon>Pseudomonadota</taxon>
        <taxon>Betaproteobacteria</taxon>
        <taxon>Nitrosomonadales</taxon>
        <taxon>Sterolibacteriaceae</taxon>
        <taxon>Candidatus Methylophosphatis</taxon>
    </lineage>
</organism>
<dbReference type="AlphaFoldDB" id="A0A9D7HMG7"/>
<sequence length="65" mass="6895">MPLFKPLVTDTLIFDLQSLQLIVVQRALVAAAAGVQKIELGTWDIAAARRSNAAKLARIKGGAHG</sequence>
<dbReference type="EMBL" id="JADJEV010000005">
    <property type="protein sequence ID" value="MBK6975202.1"/>
    <property type="molecule type" value="Genomic_DNA"/>
</dbReference>
<protein>
    <submittedName>
        <fullName evidence="1">Uncharacterized protein</fullName>
    </submittedName>
</protein>
<gene>
    <name evidence="1" type="ORF">IPH26_20425</name>
</gene>
<name>A0A9D7HMG7_9PROT</name>
<reference evidence="1" key="1">
    <citation type="submission" date="2020-10" db="EMBL/GenBank/DDBJ databases">
        <title>Connecting structure to function with the recovery of over 1000 high-quality activated sludge metagenome-assembled genomes encoding full-length rRNA genes using long-read sequencing.</title>
        <authorList>
            <person name="Singleton C.M."/>
            <person name="Petriglieri F."/>
            <person name="Kristensen J.M."/>
            <person name="Kirkegaard R.H."/>
            <person name="Michaelsen T.Y."/>
            <person name="Andersen M.H."/>
            <person name="Karst S.M."/>
            <person name="Dueholm M.S."/>
            <person name="Nielsen P.H."/>
            <person name="Albertsen M."/>
        </authorList>
    </citation>
    <scope>NUCLEOTIDE SEQUENCE</scope>
    <source>
        <strain evidence="1">Bjer_18-Q3-R1-45_BAT3C.347</strain>
    </source>
</reference>
<evidence type="ECO:0000313" key="1">
    <source>
        <dbReference type="EMBL" id="MBK6975202.1"/>
    </source>
</evidence>
<dbReference type="Proteomes" id="UP000807785">
    <property type="component" value="Unassembled WGS sequence"/>
</dbReference>
<evidence type="ECO:0000313" key="2">
    <source>
        <dbReference type="Proteomes" id="UP000807785"/>
    </source>
</evidence>
<proteinExistence type="predicted"/>
<comment type="caution">
    <text evidence="1">The sequence shown here is derived from an EMBL/GenBank/DDBJ whole genome shotgun (WGS) entry which is preliminary data.</text>
</comment>